<gene>
    <name evidence="2" type="ORF">EEJ42_36380</name>
</gene>
<keyword evidence="1" id="KW-0472">Membrane</keyword>
<sequence>MWRPSHRGTGEMTHGPVVVERSARIYAAYARDEGRGPVVTASVERPGVPRVPARRPRTPGWTLLRKVPTGVPFSLSYSLILLGTGLYAHLGDPRTVHDLLTVSSTDVANLSQRPLLTLLASALWVVGGITSPYLVVFLLVLGALERRVGGLRTAGVFLLGHVLATLLTEIPVAASVAVGHLPDSSLRRLDYGVSYGLIACAGALAGLLPPRPRWALTGGVGAALIAGSLMHFDPLTDWGHALALLIGVACWCYVRRVAQRRGAGPSGRAPRTA</sequence>
<reference evidence="2 3" key="1">
    <citation type="submission" date="2018-11" db="EMBL/GenBank/DDBJ databases">
        <title>The Potential of Streptomyces as Biocontrol Agents against the Tomato grey mould, Botrytis cinerea (Gray mold) Frontiers in Microbiology.</title>
        <authorList>
            <person name="Li D."/>
        </authorList>
    </citation>
    <scope>NUCLEOTIDE SEQUENCE [LARGE SCALE GENOMIC DNA]</scope>
    <source>
        <strain evidence="2 3">NEAU-LD23</strain>
    </source>
</reference>
<dbReference type="Pfam" id="PF20401">
    <property type="entry name" value="Rhomboid_2"/>
    <property type="match status" value="1"/>
</dbReference>
<protein>
    <submittedName>
        <fullName evidence="2">Uncharacterized protein</fullName>
    </submittedName>
</protein>
<keyword evidence="1" id="KW-1133">Transmembrane helix</keyword>
<evidence type="ECO:0000313" key="3">
    <source>
        <dbReference type="Proteomes" id="UP000275401"/>
    </source>
</evidence>
<dbReference type="InterPro" id="IPR046862">
    <property type="entry name" value="Rhomboid_2"/>
</dbReference>
<feature type="transmembrane region" description="Helical" evidence="1">
    <location>
        <begin position="156"/>
        <end position="179"/>
    </location>
</feature>
<organism evidence="2 3">
    <name type="scientific">Streptomyces botrytidirepellens</name>
    <dbReference type="NCBI Taxonomy" id="2486417"/>
    <lineage>
        <taxon>Bacteria</taxon>
        <taxon>Bacillati</taxon>
        <taxon>Actinomycetota</taxon>
        <taxon>Actinomycetes</taxon>
        <taxon>Kitasatosporales</taxon>
        <taxon>Streptomycetaceae</taxon>
        <taxon>Streptomyces</taxon>
    </lineage>
</organism>
<feature type="transmembrane region" description="Helical" evidence="1">
    <location>
        <begin position="238"/>
        <end position="254"/>
    </location>
</feature>
<dbReference type="Proteomes" id="UP000275401">
    <property type="component" value="Unassembled WGS sequence"/>
</dbReference>
<proteinExistence type="predicted"/>
<feature type="transmembrane region" description="Helical" evidence="1">
    <location>
        <begin position="215"/>
        <end position="232"/>
    </location>
</feature>
<accession>A0A3M8U475</accession>
<feature type="transmembrane region" description="Helical" evidence="1">
    <location>
        <begin position="71"/>
        <end position="90"/>
    </location>
</feature>
<feature type="transmembrane region" description="Helical" evidence="1">
    <location>
        <begin position="191"/>
        <end position="208"/>
    </location>
</feature>
<feature type="transmembrane region" description="Helical" evidence="1">
    <location>
        <begin position="122"/>
        <end position="144"/>
    </location>
</feature>
<name>A0A3M8U475_9ACTN</name>
<evidence type="ECO:0000313" key="2">
    <source>
        <dbReference type="EMBL" id="RNF98330.1"/>
    </source>
</evidence>
<dbReference type="AlphaFoldDB" id="A0A3M8U475"/>
<keyword evidence="3" id="KW-1185">Reference proteome</keyword>
<keyword evidence="1" id="KW-0812">Transmembrane</keyword>
<comment type="caution">
    <text evidence="2">The sequence shown here is derived from an EMBL/GenBank/DDBJ whole genome shotgun (WGS) entry which is preliminary data.</text>
</comment>
<dbReference type="EMBL" id="RIBZ01000704">
    <property type="protein sequence ID" value="RNF98330.1"/>
    <property type="molecule type" value="Genomic_DNA"/>
</dbReference>
<evidence type="ECO:0000256" key="1">
    <source>
        <dbReference type="SAM" id="Phobius"/>
    </source>
</evidence>